<dbReference type="RefSeq" id="WP_201683158.1">
    <property type="nucleotide sequence ID" value="NZ_JAEQNA010000001.1"/>
</dbReference>
<gene>
    <name evidence="2" type="ORF">JI739_07405</name>
</gene>
<organism evidence="2 3">
    <name type="scientific">Ramlibacter aurantiacus</name>
    <dbReference type="NCBI Taxonomy" id="2801330"/>
    <lineage>
        <taxon>Bacteria</taxon>
        <taxon>Pseudomonadati</taxon>
        <taxon>Pseudomonadota</taxon>
        <taxon>Betaproteobacteria</taxon>
        <taxon>Burkholderiales</taxon>
        <taxon>Comamonadaceae</taxon>
        <taxon>Ramlibacter</taxon>
    </lineage>
</organism>
<sequence>MNRLHTAHFVPLLRLVCAAAAAWPLTHGAAAEPAPPCEQLPLSVPSLLQTVAEARPSLRWEGDPARTYRLQLAVVLPESRILAAHDVQVSGTEWRLPADVPASRAAIKALVSSNCPALGAQDLHARGAVFFVDRRVGCELGAHGLRRAQAGLAWQAVAGAQHYRVRWWRADGGTLPLLLGEQDLPAHQLAVSPAHAQAQVATVQPWCDGIGGVPAAVSWGTP</sequence>
<evidence type="ECO:0000256" key="1">
    <source>
        <dbReference type="SAM" id="SignalP"/>
    </source>
</evidence>
<evidence type="ECO:0000313" key="2">
    <source>
        <dbReference type="EMBL" id="MBL0420171.1"/>
    </source>
</evidence>
<feature type="chain" id="PRO_5036690567" evidence="1">
    <location>
        <begin position="23"/>
        <end position="222"/>
    </location>
</feature>
<comment type="caution">
    <text evidence="2">The sequence shown here is derived from an EMBL/GenBank/DDBJ whole genome shotgun (WGS) entry which is preliminary data.</text>
</comment>
<dbReference type="Proteomes" id="UP000613011">
    <property type="component" value="Unassembled WGS sequence"/>
</dbReference>
<dbReference type="AlphaFoldDB" id="A0A937D6S4"/>
<protein>
    <submittedName>
        <fullName evidence="2">Uncharacterized protein</fullName>
    </submittedName>
</protein>
<feature type="signal peptide" evidence="1">
    <location>
        <begin position="1"/>
        <end position="22"/>
    </location>
</feature>
<name>A0A937D6S4_9BURK</name>
<keyword evidence="1" id="KW-0732">Signal</keyword>
<dbReference type="EMBL" id="JAEQNA010000001">
    <property type="protein sequence ID" value="MBL0420171.1"/>
    <property type="molecule type" value="Genomic_DNA"/>
</dbReference>
<reference evidence="2" key="1">
    <citation type="submission" date="2021-01" db="EMBL/GenBank/DDBJ databases">
        <title>Ramlibacter sp. strain AW1 16S ribosomal RNA gene Genome sequencing and assembly.</title>
        <authorList>
            <person name="Kang M."/>
        </authorList>
    </citation>
    <scope>NUCLEOTIDE SEQUENCE</scope>
    <source>
        <strain evidence="2">AW1</strain>
    </source>
</reference>
<accession>A0A937D6S4</accession>
<keyword evidence="3" id="KW-1185">Reference proteome</keyword>
<proteinExistence type="predicted"/>
<evidence type="ECO:0000313" key="3">
    <source>
        <dbReference type="Proteomes" id="UP000613011"/>
    </source>
</evidence>